<keyword evidence="2" id="KW-1185">Reference proteome</keyword>
<dbReference type="KEGG" id="kbs:EPA93_26655"/>
<name>A0A4P6JV41_KTERU</name>
<dbReference type="RefSeq" id="WP_129890427.1">
    <property type="nucleotide sequence ID" value="NZ_CP035758.1"/>
</dbReference>
<gene>
    <name evidence="1" type="ORF">EPA93_26655</name>
</gene>
<reference evidence="1 2" key="1">
    <citation type="submission" date="2019-01" db="EMBL/GenBank/DDBJ databases">
        <title>Ktedonosporobacter rubrisoli SCAWS-G2.</title>
        <authorList>
            <person name="Huang Y."/>
            <person name="Yan B."/>
        </authorList>
    </citation>
    <scope>NUCLEOTIDE SEQUENCE [LARGE SCALE GENOMIC DNA]</scope>
    <source>
        <strain evidence="1 2">SCAWS-G2</strain>
    </source>
</reference>
<accession>A0A4P6JV41</accession>
<sequence>MQDGLEIWGYKIFYQTSLPDRSALHVLEWEESIEQFYICLLLVSHKEYRGVIQKRPESESSLAMTPFSDRF</sequence>
<dbReference type="Proteomes" id="UP000290365">
    <property type="component" value="Chromosome"/>
</dbReference>
<organism evidence="1 2">
    <name type="scientific">Ktedonosporobacter rubrisoli</name>
    <dbReference type="NCBI Taxonomy" id="2509675"/>
    <lineage>
        <taxon>Bacteria</taxon>
        <taxon>Bacillati</taxon>
        <taxon>Chloroflexota</taxon>
        <taxon>Ktedonobacteria</taxon>
        <taxon>Ktedonobacterales</taxon>
        <taxon>Ktedonosporobacteraceae</taxon>
        <taxon>Ktedonosporobacter</taxon>
    </lineage>
</organism>
<protein>
    <submittedName>
        <fullName evidence="1">Uncharacterized protein</fullName>
    </submittedName>
</protein>
<proteinExistence type="predicted"/>
<evidence type="ECO:0000313" key="2">
    <source>
        <dbReference type="Proteomes" id="UP000290365"/>
    </source>
</evidence>
<dbReference type="EMBL" id="CP035758">
    <property type="protein sequence ID" value="QBD79374.1"/>
    <property type="molecule type" value="Genomic_DNA"/>
</dbReference>
<dbReference type="AlphaFoldDB" id="A0A4P6JV41"/>
<evidence type="ECO:0000313" key="1">
    <source>
        <dbReference type="EMBL" id="QBD79374.1"/>
    </source>
</evidence>